<sequence length="89" mass="10213">MAIRNDLFWGNESCWLNFEGRQGDWLNQRRVKCHLPSLVQLVFQYPEVKAATALKVGDNLNQAVLLVLVLTKDHYLPAVKDFLAFQLSP</sequence>
<dbReference type="Proteomes" id="UP000004423">
    <property type="component" value="Unassembled WGS sequence"/>
</dbReference>
<dbReference type="EMBL" id="AIDX01000001">
    <property type="protein sequence ID" value="EIQ81354.1"/>
    <property type="molecule type" value="Genomic_DNA"/>
</dbReference>
<evidence type="ECO:0000313" key="2">
    <source>
        <dbReference type="Proteomes" id="UP000004423"/>
    </source>
</evidence>
<accession>A0AAV3FRI0</accession>
<evidence type="ECO:0000313" key="1">
    <source>
        <dbReference type="EMBL" id="EIQ81354.1"/>
    </source>
</evidence>
<comment type="caution">
    <text evidence="1">The sequence shown here is derived from an EMBL/GenBank/DDBJ whole genome shotgun (WGS) entry which is preliminary data.</text>
</comment>
<proteinExistence type="predicted"/>
<keyword evidence="1" id="KW-0436">Ligase</keyword>
<organism evidence="1 2">
    <name type="scientific">Streptococcus canis FSL Z3-227</name>
    <dbReference type="NCBI Taxonomy" id="482234"/>
    <lineage>
        <taxon>Bacteria</taxon>
        <taxon>Bacillati</taxon>
        <taxon>Bacillota</taxon>
        <taxon>Bacilli</taxon>
        <taxon>Lactobacillales</taxon>
        <taxon>Streptococcaceae</taxon>
        <taxon>Streptococcus</taxon>
    </lineage>
</organism>
<dbReference type="AlphaFoldDB" id="A0AAV3FRI0"/>
<gene>
    <name evidence="1" type="ORF">SCAZ3_02980</name>
</gene>
<dbReference type="RefSeq" id="WP_003047194.1">
    <property type="nucleotide sequence ID" value="NZ_AIDX01000001.2"/>
</dbReference>
<dbReference type="GeneID" id="93876845"/>
<protein>
    <submittedName>
        <fullName evidence="1">Long-chain-fatty-acid--CoA ligase</fullName>
    </submittedName>
</protein>
<name>A0AAV3FRI0_STRCB</name>
<dbReference type="GO" id="GO:0016874">
    <property type="term" value="F:ligase activity"/>
    <property type="evidence" value="ECO:0007669"/>
    <property type="project" value="UniProtKB-KW"/>
</dbReference>
<reference evidence="1 2" key="1">
    <citation type="journal article" date="2012" name="PLoS ONE">
        <title>Gene Repertoire Evolution of Streptococcus pyogenes Inferred from Phylogenomic Analysis with Streptococcus canis and Streptococcus dysgalactiae.</title>
        <authorList>
            <person name="Lefebure T."/>
            <person name="Richards V.P."/>
            <person name="Lang P."/>
            <person name="Pavinski-Bitar P."/>
            <person name="Stanhope M.J."/>
        </authorList>
    </citation>
    <scope>NUCLEOTIDE SEQUENCE [LARGE SCALE GENOMIC DNA]</scope>
    <source>
        <strain evidence="1 2">FSL Z3-227</strain>
    </source>
</reference>